<comment type="caution">
    <text evidence="2">The sequence shown here is derived from an EMBL/GenBank/DDBJ whole genome shotgun (WGS) entry which is preliminary data.</text>
</comment>
<reference evidence="2 3" key="1">
    <citation type="submission" date="2013-02" db="EMBL/GenBank/DDBJ databases">
        <title>Draft Genome Sequence of Streptomyces aurantiacus, Which Produces Setomimycin.</title>
        <authorList>
            <person name="Gruening B.A."/>
            <person name="Praeg A."/>
            <person name="Erxleben A."/>
            <person name="Guenther S."/>
            <person name="Mueller M."/>
        </authorList>
    </citation>
    <scope>NUCLEOTIDE SEQUENCE [LARGE SCALE GENOMIC DNA]</scope>
    <source>
        <strain evidence="2 3">JA 4570</strain>
    </source>
</reference>
<accession>S3ZM57</accession>
<sequence length="311" mass="32660">MAKPLDAVGVLAHQLLGPQQAELLAADGEFAEQVAQAVVAGVTAEVHAQRRDGVAGGLLPRLPVRVETPHARVEEVQPRHVAALGGQRVEVGEQRPGRAVGGEDVEPSPDDVRGHLVQRRQEDLDARPDRLRGGWRRGRVAQGAGQMAQVRALGVVEPQHPGDGVQDAVGHVVGAALFESYVVVDADPGQLRQLLAAQPGHATAPAERTDAGLFRAQPGAAGAEERGEFGAEVHGSSFRYPDRGPPRRVVLPDPGSDGALGAVVDLQQSRDHGTHRTDAARTRPTQATAPARPAPAHRGAGHRARTSGRPP</sequence>
<proteinExistence type="predicted"/>
<evidence type="ECO:0000313" key="3">
    <source>
        <dbReference type="Proteomes" id="UP000014629"/>
    </source>
</evidence>
<feature type="compositionally biased region" description="Basic residues" evidence="1">
    <location>
        <begin position="299"/>
        <end position="311"/>
    </location>
</feature>
<name>S3ZM57_9ACTN</name>
<dbReference type="AlphaFoldDB" id="S3ZM57"/>
<feature type="region of interest" description="Disordered" evidence="1">
    <location>
        <begin position="234"/>
        <end position="311"/>
    </location>
</feature>
<dbReference type="Proteomes" id="UP000014629">
    <property type="component" value="Unassembled WGS sequence"/>
</dbReference>
<protein>
    <submittedName>
        <fullName evidence="2">Uncharacterized protein</fullName>
    </submittedName>
</protein>
<evidence type="ECO:0000313" key="2">
    <source>
        <dbReference type="EMBL" id="EPH44313.1"/>
    </source>
</evidence>
<dbReference type="PATRIC" id="fig|1286094.4.peg.2725"/>
<dbReference type="EMBL" id="AOPZ01000109">
    <property type="protein sequence ID" value="EPH44313.1"/>
    <property type="molecule type" value="Genomic_DNA"/>
</dbReference>
<feature type="compositionally biased region" description="Low complexity" evidence="1">
    <location>
        <begin position="282"/>
        <end position="298"/>
    </location>
</feature>
<keyword evidence="3" id="KW-1185">Reference proteome</keyword>
<evidence type="ECO:0000256" key="1">
    <source>
        <dbReference type="SAM" id="MobiDB-lite"/>
    </source>
</evidence>
<gene>
    <name evidence="2" type="ORF">STRAU_2753</name>
</gene>
<organism evidence="2 3">
    <name type="scientific">Streptomyces aurantiacus JA 4570</name>
    <dbReference type="NCBI Taxonomy" id="1286094"/>
    <lineage>
        <taxon>Bacteria</taxon>
        <taxon>Bacillati</taxon>
        <taxon>Actinomycetota</taxon>
        <taxon>Actinomycetes</taxon>
        <taxon>Kitasatosporales</taxon>
        <taxon>Streptomycetaceae</taxon>
        <taxon>Streptomyces</taxon>
        <taxon>Streptomyces aurantiacus group</taxon>
    </lineage>
</organism>
<feature type="compositionally biased region" description="Basic and acidic residues" evidence="1">
    <location>
        <begin position="268"/>
        <end position="281"/>
    </location>
</feature>